<evidence type="ECO:0000313" key="1">
    <source>
        <dbReference type="EMBL" id="ABD65528.1"/>
    </source>
</evidence>
<reference evidence="1" key="1">
    <citation type="submission" date="2006-02" db="EMBL/GenBank/DDBJ databases">
        <title>Channel catfish gene expression after Edwardsiella ictaluri infection.</title>
        <authorList>
            <person name="Yeh H.-Y."/>
            <person name="Klesius P.H."/>
        </authorList>
    </citation>
    <scope>NUCLEOTIDE SEQUENCE</scope>
</reference>
<accession>Q207P2</accession>
<protein>
    <submittedName>
        <fullName evidence="1">Uncharacterized protein</fullName>
    </submittedName>
</protein>
<dbReference type="AlphaFoldDB" id="Q207P2"/>
<feature type="non-terminal residue" evidence="1">
    <location>
        <position position="1"/>
    </location>
</feature>
<dbReference type="EMBL" id="DQ407856">
    <property type="protein sequence ID" value="ABD65528.1"/>
    <property type="molecule type" value="mRNA"/>
</dbReference>
<feature type="non-terminal residue" evidence="1">
    <location>
        <position position="74"/>
    </location>
</feature>
<sequence length="74" mass="8180">VMFVLAARALNGGNGNGRRFIRVVASFPRRSPPKVHVVVLSVSVVLRLFVAENKTRMCCSPAQDDLRNVLSRVM</sequence>
<proteinExistence type="evidence at transcript level"/>
<organism evidence="1">
    <name type="scientific">Ictalurus punctatus</name>
    <name type="common">Channel catfish</name>
    <name type="synonym">Silurus punctatus</name>
    <dbReference type="NCBI Taxonomy" id="7998"/>
    <lineage>
        <taxon>Eukaryota</taxon>
        <taxon>Metazoa</taxon>
        <taxon>Chordata</taxon>
        <taxon>Craniata</taxon>
        <taxon>Vertebrata</taxon>
        <taxon>Euteleostomi</taxon>
        <taxon>Actinopterygii</taxon>
        <taxon>Neopterygii</taxon>
        <taxon>Teleostei</taxon>
        <taxon>Ostariophysi</taxon>
        <taxon>Siluriformes</taxon>
        <taxon>Ictaluridae</taxon>
        <taxon>Ictalurus</taxon>
    </lineage>
</organism>
<name>Q207P2_ICTPU</name>